<dbReference type="RefSeq" id="WP_166553271.1">
    <property type="nucleotide sequence ID" value="NZ_JASHIE010000003.1"/>
</dbReference>
<feature type="signal peptide" evidence="1">
    <location>
        <begin position="1"/>
        <end position="24"/>
    </location>
</feature>
<gene>
    <name evidence="2" type="ORF">QM481_05015</name>
</gene>
<proteinExistence type="predicted"/>
<dbReference type="PROSITE" id="PS51257">
    <property type="entry name" value="PROKAR_LIPOPROTEIN"/>
    <property type="match status" value="1"/>
</dbReference>
<feature type="chain" id="PRO_5046823163" description="Lipoprotein" evidence="1">
    <location>
        <begin position="25"/>
        <end position="149"/>
    </location>
</feature>
<evidence type="ECO:0008006" key="4">
    <source>
        <dbReference type="Google" id="ProtNLM"/>
    </source>
</evidence>
<sequence>MKIITYTLVLLASIALFSSCNHFSKCEGYACVSPPPIPRFSIFNASGKNITDSTSFYIRSAGDDTKYKGTVVATPTAVIYWDILFTKAGNGVKDFELYINDTKLGNLLYETSVVKSECCSNSVIKTLNFNGNSILASQNQFGVYELKLK</sequence>
<evidence type="ECO:0000313" key="3">
    <source>
        <dbReference type="Proteomes" id="UP001225761"/>
    </source>
</evidence>
<dbReference type="EMBL" id="JASHIE010000003">
    <property type="protein sequence ID" value="MDI9873874.1"/>
    <property type="molecule type" value="Genomic_DNA"/>
</dbReference>
<keyword evidence="3" id="KW-1185">Reference proteome</keyword>
<protein>
    <recommendedName>
        <fullName evidence="4">Lipoprotein</fullName>
    </recommendedName>
</protein>
<comment type="caution">
    <text evidence="2">The sequence shown here is derived from an EMBL/GenBank/DDBJ whole genome shotgun (WGS) entry which is preliminary data.</text>
</comment>
<evidence type="ECO:0000313" key="2">
    <source>
        <dbReference type="EMBL" id="MDI9873874.1"/>
    </source>
</evidence>
<name>A0ABT6YYD1_9BACT</name>
<accession>A0ABT6YYD1</accession>
<reference evidence="2 3" key="1">
    <citation type="submission" date="2023-05" db="EMBL/GenBank/DDBJ databases">
        <title>Novel species of genus Flectobacillus isolated from stream in China.</title>
        <authorList>
            <person name="Lu H."/>
        </authorList>
    </citation>
    <scope>NUCLEOTIDE SEQUENCE [LARGE SCALE GENOMIC DNA]</scope>
    <source>
        <strain evidence="2 3">LFS242W</strain>
    </source>
</reference>
<dbReference type="Proteomes" id="UP001225761">
    <property type="component" value="Unassembled WGS sequence"/>
</dbReference>
<organism evidence="2 3">
    <name type="scientific">Flectobacillus rivi</name>
    <dbReference type="NCBI Taxonomy" id="2984209"/>
    <lineage>
        <taxon>Bacteria</taxon>
        <taxon>Pseudomonadati</taxon>
        <taxon>Bacteroidota</taxon>
        <taxon>Cytophagia</taxon>
        <taxon>Cytophagales</taxon>
        <taxon>Flectobacillaceae</taxon>
        <taxon>Flectobacillus</taxon>
    </lineage>
</organism>
<evidence type="ECO:0000256" key="1">
    <source>
        <dbReference type="SAM" id="SignalP"/>
    </source>
</evidence>
<keyword evidence="1" id="KW-0732">Signal</keyword>